<organism evidence="1 2">
    <name type="scientific">Sphaerodactylus townsendi</name>
    <dbReference type="NCBI Taxonomy" id="933632"/>
    <lineage>
        <taxon>Eukaryota</taxon>
        <taxon>Metazoa</taxon>
        <taxon>Chordata</taxon>
        <taxon>Craniata</taxon>
        <taxon>Vertebrata</taxon>
        <taxon>Euteleostomi</taxon>
        <taxon>Lepidosauria</taxon>
        <taxon>Squamata</taxon>
        <taxon>Bifurcata</taxon>
        <taxon>Gekkota</taxon>
        <taxon>Sphaerodactylidae</taxon>
        <taxon>Sphaerodactylus</taxon>
    </lineage>
</organism>
<dbReference type="EMBL" id="CM037622">
    <property type="protein sequence ID" value="KAH8003352.1"/>
    <property type="molecule type" value="Genomic_DNA"/>
</dbReference>
<sequence length="517" mass="59688">MNNRTGVFFSLRAYKNENILTITPPGLRGFIMVWTKNDLVFSFNHGLTLEPISVLPTEKYVNHSLPKHEKGICNVAVTSNEVAALTKNHKLFYGTLDILSTKMVLIGERNSTEQMTHCETLMFDATGMLTIFNPVPSNKSGLYNFHKCTINLQNRLMNVRPHLQPCPVETLSGDFHNKMYYIDMKKELHFNITFVPKPGTGAFPYVTVSNPHLLGFRGRLSEDGYTYDGNTKYHLQITAVQQQFSGMAEYGYHDDYYYQRMATLTVDIYNKGIFCIDMHPLTALITLDCPPTKHIRPFKNVTVCSKGHMLESKLQDNFYYLIHRDVYDPAFLGRHDLDQEDLNISYSYKLFGCPILWYYDNPWLPILELWEDDKFVEYVAADFVLFEMNGMHNYDYLLTASEAKCISEPQNWSKTFQMQPFPDPHTSWTRVNYKNCKVPNDEDPLVSSNLKYQVLNLNEENRIIFSQYNGIYIFKVTVVDTIYSYCELSTIISVYVLGALPESQIHPAGEVIDLILM</sequence>
<keyword evidence="2" id="KW-1185">Reference proteome</keyword>
<reference evidence="1" key="1">
    <citation type="submission" date="2021-08" db="EMBL/GenBank/DDBJ databases">
        <title>The first chromosome-level gecko genome reveals the dynamic sex chromosomes of Neotropical dwarf geckos (Sphaerodactylidae: Sphaerodactylus).</title>
        <authorList>
            <person name="Pinto B.J."/>
            <person name="Keating S.E."/>
            <person name="Gamble T."/>
        </authorList>
    </citation>
    <scope>NUCLEOTIDE SEQUENCE</scope>
    <source>
        <strain evidence="1">TG3544</strain>
    </source>
</reference>
<evidence type="ECO:0000313" key="1">
    <source>
        <dbReference type="EMBL" id="KAH8003352.1"/>
    </source>
</evidence>
<dbReference type="Proteomes" id="UP000827872">
    <property type="component" value="Linkage Group LG09"/>
</dbReference>
<evidence type="ECO:0000313" key="2">
    <source>
        <dbReference type="Proteomes" id="UP000827872"/>
    </source>
</evidence>
<gene>
    <name evidence="1" type="ORF">K3G42_017507</name>
</gene>
<name>A0ACB8FDS2_9SAUR</name>
<comment type="caution">
    <text evidence="1">The sequence shown here is derived from an EMBL/GenBank/DDBJ whole genome shotgun (WGS) entry which is preliminary data.</text>
</comment>
<protein>
    <submittedName>
        <fullName evidence="1">Uncharacterized protein</fullName>
    </submittedName>
</protein>
<proteinExistence type="predicted"/>
<accession>A0ACB8FDS2</accession>